<feature type="domain" description="COG4 transport protein middle alpha-helical bundle" evidence="9">
    <location>
        <begin position="156"/>
        <end position="473"/>
    </location>
</feature>
<dbReference type="OrthoDB" id="47059at2759"/>
<evidence type="ECO:0000313" key="10">
    <source>
        <dbReference type="EMBL" id="CAF0710415.1"/>
    </source>
</evidence>
<comment type="caution">
    <text evidence="10">The sequence shown here is derived from an EMBL/GenBank/DDBJ whole genome shotgun (WGS) entry which is preliminary data.</text>
</comment>
<dbReference type="InterPro" id="IPR048682">
    <property type="entry name" value="COG4"/>
</dbReference>
<dbReference type="GO" id="GO:0006890">
    <property type="term" value="P:retrograde vesicle-mediated transport, Golgi to endoplasmic reticulum"/>
    <property type="evidence" value="ECO:0007669"/>
    <property type="project" value="TreeGrafter"/>
</dbReference>
<gene>
    <name evidence="10" type="ORF">OXX778_LOCUS976</name>
</gene>
<dbReference type="Gene3D" id="1.10.287.1060">
    <property type="entry name" value="ESAT-6-like"/>
    <property type="match status" value="1"/>
</dbReference>
<dbReference type="PANTHER" id="PTHR24016:SF0">
    <property type="entry name" value="CONSERVED OLIGOMERIC GOLGI COMPLEX SUBUNIT 4"/>
    <property type="match status" value="1"/>
</dbReference>
<evidence type="ECO:0000256" key="3">
    <source>
        <dbReference type="ARBA" id="ARBA00020975"/>
    </source>
</evidence>
<keyword evidence="11" id="KW-1185">Reference proteome</keyword>
<dbReference type="PANTHER" id="PTHR24016">
    <property type="entry name" value="CONSERVED OLIGOMERIC GOLGI COMPLEX SUBUNIT 4"/>
    <property type="match status" value="1"/>
</dbReference>
<evidence type="ECO:0000256" key="6">
    <source>
        <dbReference type="ARBA" id="ARBA00023034"/>
    </source>
</evidence>
<evidence type="ECO:0000256" key="8">
    <source>
        <dbReference type="ARBA" id="ARBA00031340"/>
    </source>
</evidence>
<proteinExistence type="inferred from homology"/>
<dbReference type="GO" id="GO:0015031">
    <property type="term" value="P:protein transport"/>
    <property type="evidence" value="ECO:0007669"/>
    <property type="project" value="UniProtKB-KW"/>
</dbReference>
<dbReference type="InterPro" id="IPR013167">
    <property type="entry name" value="COG4_M"/>
</dbReference>
<evidence type="ECO:0000259" key="9">
    <source>
        <dbReference type="SMART" id="SM00762"/>
    </source>
</evidence>
<evidence type="ECO:0000256" key="4">
    <source>
        <dbReference type="ARBA" id="ARBA00022448"/>
    </source>
</evidence>
<sequence>MDSIDDLKKEYDSLFEREKKVDEELQHLLNNQSINENKFHSIKSVCQSIQLIFKDSQNLSNMINFTSNLADNVSNKVRQLDVAKGRVSSCIKRVTDILDLKACTDGVTEALNEEDYETAANHIHKYLSLDKDSLRLKSVTTDLAEKNFLDQSFNLLQESKNKLQAIVNDKYDQALKANDVPQMERFFKIFPLIGLAESGIEKFSNYLCAQINQSADKNFNVLIVTDRSDERWSVMFADSLILLFERVARVIEAYQPVIEASYGYGKIFLFVKNIQKECDKQSVRILNKFKEARQLNNILRNIQLMSNFNRNPNPGQKFEDKFDPRDLDELLTEITLISARSELYKNFITKSIMTDLNGIQNQNTAESLKTKINQVNSFINSCDLQCAIQELIGQYSLLENFFMTENINKAIQMDTITKDSLTSSVVDDVFFIIKKCIKRSLVSDNVDGCCAMFNNCSTVLESIYKDHFYSKLKLGYPSGFDLTQAIKSRFQNSEQIEKQKVYFLVTLNNIEKSIECVTMIKKSFEDYISKLFNQETQSSKDKLNTCLNDLNSVGNRLKELLEYGFNQLNSNEIRPRIKQWCEQYSVLNHKITEDEFNQNDSNDPFIQNFVKNLDQMLNSLKDSLSEKNKETFTSLLASETAILLEKSILKCSFSKYGGVQLDKEIRFLINYLTSQTSWSTREKFARLSQISILLSLENLNELFEYWNSPLAITWRLTPNEIRQLLLLRSDFKAEEVRNLKL</sequence>
<dbReference type="InterPro" id="IPR048684">
    <property type="entry name" value="COG4_C"/>
</dbReference>
<dbReference type="Pfam" id="PF08318">
    <property type="entry name" value="COG4_m"/>
    <property type="match status" value="1"/>
</dbReference>
<dbReference type="GO" id="GO:0000139">
    <property type="term" value="C:Golgi membrane"/>
    <property type="evidence" value="ECO:0007669"/>
    <property type="project" value="UniProtKB-SubCell"/>
</dbReference>
<dbReference type="Proteomes" id="UP000663879">
    <property type="component" value="Unassembled WGS sequence"/>
</dbReference>
<accession>A0A813M460</accession>
<keyword evidence="6" id="KW-0333">Golgi apparatus</keyword>
<reference evidence="10" key="1">
    <citation type="submission" date="2021-02" db="EMBL/GenBank/DDBJ databases">
        <authorList>
            <person name="Nowell W R."/>
        </authorList>
    </citation>
    <scope>NUCLEOTIDE SEQUENCE</scope>
    <source>
        <strain evidence="10">Ploen Becks lab</strain>
    </source>
</reference>
<comment type="similarity">
    <text evidence="2">Belongs to the COG4 family.</text>
</comment>
<dbReference type="Pfam" id="PF20662">
    <property type="entry name" value="COG4_C"/>
    <property type="match status" value="1"/>
</dbReference>
<comment type="subcellular location">
    <subcellularLocation>
        <location evidence="1">Golgi apparatus membrane</location>
        <topology evidence="1">Peripheral membrane protein</topology>
    </subcellularLocation>
</comment>
<dbReference type="GO" id="GO:0007030">
    <property type="term" value="P:Golgi organization"/>
    <property type="evidence" value="ECO:0007669"/>
    <property type="project" value="TreeGrafter"/>
</dbReference>
<dbReference type="EMBL" id="CAJNOC010000056">
    <property type="protein sequence ID" value="CAF0710415.1"/>
    <property type="molecule type" value="Genomic_DNA"/>
</dbReference>
<evidence type="ECO:0000313" key="11">
    <source>
        <dbReference type="Proteomes" id="UP000663879"/>
    </source>
</evidence>
<keyword evidence="4" id="KW-0813">Transport</keyword>
<evidence type="ECO:0000256" key="1">
    <source>
        <dbReference type="ARBA" id="ARBA00004395"/>
    </source>
</evidence>
<protein>
    <recommendedName>
        <fullName evidence="3">Conserved oligomeric Golgi complex subunit 4</fullName>
    </recommendedName>
    <alternativeName>
        <fullName evidence="8">Component of oligomeric Golgi complex 4</fullName>
    </alternativeName>
</protein>
<dbReference type="Gene3D" id="1.20.58.1970">
    <property type="match status" value="1"/>
</dbReference>
<dbReference type="AlphaFoldDB" id="A0A813M460"/>
<dbReference type="GO" id="GO:0017119">
    <property type="term" value="C:Golgi transport complex"/>
    <property type="evidence" value="ECO:0007669"/>
    <property type="project" value="TreeGrafter"/>
</dbReference>
<keyword evidence="7" id="KW-0472">Membrane</keyword>
<name>A0A813M460_9BILA</name>
<keyword evidence="5" id="KW-0653">Protein transport</keyword>
<evidence type="ECO:0000256" key="5">
    <source>
        <dbReference type="ARBA" id="ARBA00022927"/>
    </source>
</evidence>
<evidence type="ECO:0000256" key="2">
    <source>
        <dbReference type="ARBA" id="ARBA00009215"/>
    </source>
</evidence>
<dbReference type="InterPro" id="IPR048680">
    <property type="entry name" value="COG4_N"/>
</dbReference>
<evidence type="ECO:0000256" key="7">
    <source>
        <dbReference type="ARBA" id="ARBA00023136"/>
    </source>
</evidence>
<dbReference type="Pfam" id="PF20663">
    <property type="entry name" value="COG4_N"/>
    <property type="match status" value="1"/>
</dbReference>
<organism evidence="10 11">
    <name type="scientific">Brachionus calyciflorus</name>
    <dbReference type="NCBI Taxonomy" id="104777"/>
    <lineage>
        <taxon>Eukaryota</taxon>
        <taxon>Metazoa</taxon>
        <taxon>Spiralia</taxon>
        <taxon>Gnathifera</taxon>
        <taxon>Rotifera</taxon>
        <taxon>Eurotatoria</taxon>
        <taxon>Monogononta</taxon>
        <taxon>Pseudotrocha</taxon>
        <taxon>Ploima</taxon>
        <taxon>Brachionidae</taxon>
        <taxon>Brachionus</taxon>
    </lineage>
</organism>
<dbReference type="SMART" id="SM00762">
    <property type="entry name" value="Cog4"/>
    <property type="match status" value="1"/>
</dbReference>